<keyword evidence="1" id="KW-0175">Coiled coil</keyword>
<feature type="domain" description="Multidrug resistance protein MdtA-like barrel-sandwich hybrid" evidence="2">
    <location>
        <begin position="85"/>
        <end position="261"/>
    </location>
</feature>
<dbReference type="EMBL" id="CP036261">
    <property type="protein sequence ID" value="QDS90348.1"/>
    <property type="molecule type" value="Genomic_DNA"/>
</dbReference>
<dbReference type="AlphaFoldDB" id="A0A517M654"/>
<dbReference type="Proteomes" id="UP000319557">
    <property type="component" value="Chromosome"/>
</dbReference>
<dbReference type="RefSeq" id="WP_145348174.1">
    <property type="nucleotide sequence ID" value="NZ_CP036261.1"/>
</dbReference>
<accession>A0A517M654</accession>
<evidence type="ECO:0000259" key="2">
    <source>
        <dbReference type="Pfam" id="PF25917"/>
    </source>
</evidence>
<evidence type="ECO:0000313" key="4">
    <source>
        <dbReference type="Proteomes" id="UP000319557"/>
    </source>
</evidence>
<dbReference type="PANTHER" id="PTHR30367:SF1">
    <property type="entry name" value="MULTIDRUG RESISTANCE PROTEIN MDTN"/>
    <property type="match status" value="1"/>
</dbReference>
<name>A0A517M654_9BACT</name>
<dbReference type="OrthoDB" id="233363at2"/>
<keyword evidence="4" id="KW-1185">Reference proteome</keyword>
<feature type="coiled-coil region" evidence="1">
    <location>
        <begin position="127"/>
        <end position="161"/>
    </location>
</feature>
<dbReference type="Gene3D" id="1.10.287.470">
    <property type="entry name" value="Helix hairpin bin"/>
    <property type="match status" value="1"/>
</dbReference>
<dbReference type="SUPFAM" id="SSF111369">
    <property type="entry name" value="HlyD-like secretion proteins"/>
    <property type="match status" value="2"/>
</dbReference>
<dbReference type="PANTHER" id="PTHR30367">
    <property type="entry name" value="P-HYDROXYBENZOIC ACID EFFLUX PUMP SUBUNIT AAEA-RELATED"/>
    <property type="match status" value="1"/>
</dbReference>
<dbReference type="Gene3D" id="2.40.30.170">
    <property type="match status" value="1"/>
</dbReference>
<sequence>MKRLYSKFHKLISGVVLPTATLVACILIFRELGVTTPPERPDPSNSIAAQMQRLAPAEVMPVLSLDKVDGVIDIALEGEVVPYREIQVATEVAGTIIYKSPTVEAGNYVQKGDVLFRIDPTDYELELKRLEQEKKSEYESLREIDQEITNVEKLIEVAKDDELLRDQEIARLARLPKGFASETELDQAQQSRLQALNTRIGFENQLALLRKRRIRQETAEQRVETQLELARKNLERTSIEAPIDGVIFREDVEVNSFIQRGAVMVTMEDTSKAEVAANLRMDQLYWVLDQAHQHAADSSLDSRSYSLPPTPATIEYRINQRDSVYSWEGTLERYDGIGVDAQSRMVPVRLVVDRPADVTGDRAGEGEALSQRMQGPKALVRGMFVRVILHVKPQSSLSLVPNLALQPGNRIWKFQPDASVLAVESPGESTSAQASGPEVAASPFELQAWTAGRLVVLDRITPIVSVTLPTKGAEDEKYWICESRNGDLEPGNFVVVSPLGGVAGDGTDLIRVPAPKSTGGSVARVVDTKLGERSVAQ</sequence>
<dbReference type="InterPro" id="IPR050393">
    <property type="entry name" value="MFP_Efflux_Pump"/>
</dbReference>
<organism evidence="3 4">
    <name type="scientific">Rosistilla ulvae</name>
    <dbReference type="NCBI Taxonomy" id="1930277"/>
    <lineage>
        <taxon>Bacteria</taxon>
        <taxon>Pseudomonadati</taxon>
        <taxon>Planctomycetota</taxon>
        <taxon>Planctomycetia</taxon>
        <taxon>Pirellulales</taxon>
        <taxon>Pirellulaceae</taxon>
        <taxon>Rosistilla</taxon>
    </lineage>
</organism>
<dbReference type="InterPro" id="IPR058625">
    <property type="entry name" value="MdtA-like_BSH"/>
</dbReference>
<protein>
    <submittedName>
        <fullName evidence="3">Multidrug resistance protein MdtN</fullName>
    </submittedName>
</protein>
<dbReference type="PROSITE" id="PS51257">
    <property type="entry name" value="PROKAR_LIPOPROTEIN"/>
    <property type="match status" value="1"/>
</dbReference>
<proteinExistence type="predicted"/>
<dbReference type="Pfam" id="PF25917">
    <property type="entry name" value="BSH_RND"/>
    <property type="match status" value="1"/>
</dbReference>
<evidence type="ECO:0000313" key="3">
    <source>
        <dbReference type="EMBL" id="QDS90348.1"/>
    </source>
</evidence>
<evidence type="ECO:0000256" key="1">
    <source>
        <dbReference type="SAM" id="Coils"/>
    </source>
</evidence>
<gene>
    <name evidence="3" type="primary">mdtN</name>
    <name evidence="3" type="ORF">EC9_45560</name>
</gene>
<reference evidence="3 4" key="1">
    <citation type="submission" date="2019-02" db="EMBL/GenBank/DDBJ databases">
        <title>Deep-cultivation of Planctomycetes and their phenomic and genomic characterization uncovers novel biology.</title>
        <authorList>
            <person name="Wiegand S."/>
            <person name="Jogler M."/>
            <person name="Boedeker C."/>
            <person name="Pinto D."/>
            <person name="Vollmers J."/>
            <person name="Rivas-Marin E."/>
            <person name="Kohn T."/>
            <person name="Peeters S.H."/>
            <person name="Heuer A."/>
            <person name="Rast P."/>
            <person name="Oberbeckmann S."/>
            <person name="Bunk B."/>
            <person name="Jeske O."/>
            <person name="Meyerdierks A."/>
            <person name="Storesund J.E."/>
            <person name="Kallscheuer N."/>
            <person name="Luecker S."/>
            <person name="Lage O.M."/>
            <person name="Pohl T."/>
            <person name="Merkel B.J."/>
            <person name="Hornburger P."/>
            <person name="Mueller R.-W."/>
            <person name="Bruemmer F."/>
            <person name="Labrenz M."/>
            <person name="Spormann A.M."/>
            <person name="Op den Camp H."/>
            <person name="Overmann J."/>
            <person name="Amann R."/>
            <person name="Jetten M.S.M."/>
            <person name="Mascher T."/>
            <person name="Medema M.H."/>
            <person name="Devos D.P."/>
            <person name="Kaster A.-K."/>
            <person name="Ovreas L."/>
            <person name="Rohde M."/>
            <person name="Galperin M.Y."/>
            <person name="Jogler C."/>
        </authorList>
    </citation>
    <scope>NUCLEOTIDE SEQUENCE [LARGE SCALE GENOMIC DNA]</scope>
    <source>
        <strain evidence="3 4">EC9</strain>
    </source>
</reference>
<dbReference type="KEGG" id="ruv:EC9_45560"/>
<dbReference type="Gene3D" id="2.40.50.100">
    <property type="match status" value="1"/>
</dbReference>